<dbReference type="InterPro" id="IPR027417">
    <property type="entry name" value="P-loop_NTPase"/>
</dbReference>
<dbReference type="OMA" id="EDSFECF"/>
<dbReference type="PANTHER" id="PTHR21529">
    <property type="entry name" value="MAMMARY TURMOR VIRUS RECEPTOR HOMOLOG 1, 2 MTVR1, 2"/>
    <property type="match status" value="1"/>
</dbReference>
<dbReference type="RefSeq" id="XP_001426682.1">
    <property type="nucleotide sequence ID" value="XM_001426645.1"/>
</dbReference>
<dbReference type="Proteomes" id="UP000000600">
    <property type="component" value="Unassembled WGS sequence"/>
</dbReference>
<evidence type="ECO:0000256" key="1">
    <source>
        <dbReference type="SAM" id="Coils"/>
    </source>
</evidence>
<dbReference type="STRING" id="5888.A0BL67"/>
<evidence type="ECO:0000313" key="2">
    <source>
        <dbReference type="EMBL" id="CAK59284.1"/>
    </source>
</evidence>
<dbReference type="SUPFAM" id="SSF52540">
    <property type="entry name" value="P-loop containing nucleoside triphosphate hydrolases"/>
    <property type="match status" value="1"/>
</dbReference>
<evidence type="ECO:0000313" key="3">
    <source>
        <dbReference type="Proteomes" id="UP000000600"/>
    </source>
</evidence>
<name>A0BL67_PARTE</name>
<gene>
    <name evidence="2" type="ORF">GSPATT00029916001</name>
</gene>
<keyword evidence="1" id="KW-0175">Coiled coil</keyword>
<dbReference type="GeneID" id="5012466"/>
<sequence>MNQEEIFQKEEERFVNLGKQFCPEQPTNFKSGFIPKFLEFYVKSQMRDKCAQLIPVNSLTNSPLRYIFNNFDINLLFPQRKWEFTMTETFLEQFKFETNVLFTMHSILQGNFKKQPSKINLSQQTLPNVEFYLIFDCKNNRKDSVIVQIIPKQKFTLNSQNQLQTLEYVQQMVFICLGKYDYDKPLRKYEIHQEEDPFLLEELSLIQEIKKPKMQSQSKEQDSFTFQDFNNPKSYRIPNFQADKYVFNQNYQRWVKKQNYNDYKKRKQTQNDLKGSYFQLKKYLFTPNFQQYRNLLKNIKSENFTTNMEQFEAIAKQGDTILIGRSGTGKTTISLLKLFITDAIFMLRQNLDLVQESNSKINLQYTDQLSTGIQLKTLFLTSSPLLAQQIKQKYDNLVKNVQQTLREKNKVQKFSEQLKENLDESTVQILDVLEEEEENASQFQIEDEEENEEDIDQYEKEMGQFQTLSDIKQFPAFLTIRKLLFLIDSQLNNPFFKNKEQIHRSAQWHNEYFGVLSLNQSVTNNNFQEQLNSEVNDLDSKEVIYHNNNLKEVTLECFKDFFWPKIIQDIGTADRQYFTKLDPTLIWSDIINIIKGQENSFKNPNFHLIREDYQNYYLRLRCDQDGNRQKVFNAFLIYEKLKSKYGYYDILDLINHINFQQVYCHDNIEYMHYIILDELQDVPKALLILLNRMTQVQLFLAGDNAQNIVKGVGIKFQDIVNCLEKEISLKSSINLPQTSLIQLSYNFRSTNQILQLGNTIVNALELFFPKYLDFLQKEKSNKQGPKPIVIQSIQTQDLLNYLFKEYQNKQSNVEFGSNSVIIVKDQESKLKIPIELQNLIILTIYEAKGLEFDDVILFNFFADACVDENAWSLFQTLEIVKIRKDQRQWNSAKQLQTVLMQKNISKNEVELTKLELRQYNQKNSKQNKNLFNSKNVNLTLQHELKQLYVAVTRPKQRLIIFDQSQQNRYYIQQIWEELELVQIVHEQQIQEFKFKLSFQIDNKTNWKKQGYRMLRQNNYEQAQKCFMFANENELAKKSLAYNLATQATLNSNNSVLFIEAAQIFEEINLPKRAASCYFSGKNYEKAFKIYQSIGCKDEMAESAYFSGQYQIAGQIFSELGEVRRSIECFNKEQLWDVSLDQLNGNQLTSQEKLMFLNIIVPKYLKKITEDIEKEEMLEQQKEQINNPHDETDSFEVDASLLNQSQMTQKDEINVLEDSQSFQVVKDDSLDHLSIFDPDDEWIKPENKSLIKSIASSSIESQFSNVLLMNQPSITPLLKSRLNIFMKNNVMLKLAERFQQFKDEFKILLENQKSQCALLSFRNQDEKELDHMINFLYELENFDIEAVYFVLDVLEQFKSYKLCIYVCNQFKLSSHLGRYLVSLASQYTPMTKNNFKLENWIVGNNLKRKRLLDQAMLAQMAFNNILESINPIYLKFKYEEQLHSFNSFGLECYKSLIGLGYWRTIIHQLNYENAVQLCQSFNNYQDLVILIEKVKDERQNKQLTDEEKHQLIRYNYFIQVEQYFISNQSNKIDIDQSFEITIQCSSKRILTKDNIVQLVKNSKLRVENLTYEEKLKQLESIILCMLCSMGVIKFEIDQQCSLIIDLIEQQQYCLNQLAFVNKNQNINEALQFLFKFSFPTGGLMMDFSQYCIIHITSKLLKNVNEQMIFIDIAYEYIAIPFEALGKIIKTYLCNLKPVVTLTQALDNQQGQQETKHILKFLKQRLQYQYENILLRLTFPINDQIDYYSKIAYGSRQKSIANSIDDHKTSILNFIKSDEMRTAHKWLLQQNCRINKMNKQLKYYLNNESIILFEQGLKNQDQKHGYIILALNLLHLQDNLPFAIFTIQNLKNKQDQQYYLKYLEFLECQNFDIIEDSFECFLEYSQYFEQKMYLDEWMNHLTRIGIKLLLAQQGISKVLIPQKYQDIISYQQHIDQPLFKISRPEIVLEFIEQLLYYIEACNSEHYEHLCNLLLIVFMVNLQNLHDQIKERLMEIFSNNTIYQYYKRLHQCLNQKNPNLQQELIDKMNVLIIKGYFEEQLITIQIKQSTHNLNSQKVYQDCLNKWEGYFVEAQQIEKNGINLLKKWRQFKSNHQNNMNVFKNKLSPFVIRFYQFHKLQLRDMQSQKKAIEHQSHIVKIYNFQEELLKLRQKMLRGADLQFVNLILNNSTNLLKEIMNGNLQADHFEELKQKYYNWKCSFSTLEKNEQELLERNRQILKLKWQKLQAGVKVQNMFDSHCIKTVEEHIDEESQD</sequence>
<dbReference type="EMBL" id="CT868001">
    <property type="protein sequence ID" value="CAK59284.1"/>
    <property type="molecule type" value="Genomic_DNA"/>
</dbReference>
<dbReference type="PANTHER" id="PTHR21529:SF4">
    <property type="entry name" value="TPR AND ANKYRIN REPEAT-CONTAINING PROTEIN 1"/>
    <property type="match status" value="1"/>
</dbReference>
<dbReference type="Gene3D" id="3.40.50.300">
    <property type="entry name" value="P-loop containing nucleotide triphosphate hydrolases"/>
    <property type="match status" value="1"/>
</dbReference>
<evidence type="ECO:0008006" key="4">
    <source>
        <dbReference type="Google" id="ProtNLM"/>
    </source>
</evidence>
<dbReference type="OrthoDB" id="3156807at2759"/>
<keyword evidence="3" id="KW-1185">Reference proteome</keyword>
<dbReference type="InterPro" id="IPR039904">
    <property type="entry name" value="TRANK1"/>
</dbReference>
<accession>A0BL67</accession>
<reference evidence="2 3" key="1">
    <citation type="journal article" date="2006" name="Nature">
        <title>Global trends of whole-genome duplications revealed by the ciliate Paramecium tetraurelia.</title>
        <authorList>
            <consortium name="Genoscope"/>
            <person name="Aury J.-M."/>
            <person name="Jaillon O."/>
            <person name="Duret L."/>
            <person name="Noel B."/>
            <person name="Jubin C."/>
            <person name="Porcel B.M."/>
            <person name="Segurens B."/>
            <person name="Daubin V."/>
            <person name="Anthouard V."/>
            <person name="Aiach N."/>
            <person name="Arnaiz O."/>
            <person name="Billaut A."/>
            <person name="Beisson J."/>
            <person name="Blanc I."/>
            <person name="Bouhouche K."/>
            <person name="Camara F."/>
            <person name="Duharcourt S."/>
            <person name="Guigo R."/>
            <person name="Gogendeau D."/>
            <person name="Katinka M."/>
            <person name="Keller A.-M."/>
            <person name="Kissmehl R."/>
            <person name="Klotz C."/>
            <person name="Koll F."/>
            <person name="Le Moue A."/>
            <person name="Lepere C."/>
            <person name="Malinsky S."/>
            <person name="Nowacki M."/>
            <person name="Nowak J.K."/>
            <person name="Plattner H."/>
            <person name="Poulain J."/>
            <person name="Ruiz F."/>
            <person name="Serrano V."/>
            <person name="Zagulski M."/>
            <person name="Dessen P."/>
            <person name="Betermier M."/>
            <person name="Weissenbach J."/>
            <person name="Scarpelli C."/>
            <person name="Schachter V."/>
            <person name="Sperling L."/>
            <person name="Meyer E."/>
            <person name="Cohen J."/>
            <person name="Wincker P."/>
        </authorList>
    </citation>
    <scope>NUCLEOTIDE SEQUENCE [LARGE SCALE GENOMIC DNA]</scope>
    <source>
        <strain evidence="2 3">Stock d4-2</strain>
    </source>
</reference>
<proteinExistence type="predicted"/>
<feature type="coiled-coil region" evidence="1">
    <location>
        <begin position="902"/>
        <end position="929"/>
    </location>
</feature>
<dbReference type="eggNOG" id="ENOG502QQZC">
    <property type="taxonomic scope" value="Eukaryota"/>
</dbReference>
<organism evidence="2 3">
    <name type="scientific">Paramecium tetraurelia</name>
    <dbReference type="NCBI Taxonomy" id="5888"/>
    <lineage>
        <taxon>Eukaryota</taxon>
        <taxon>Sar</taxon>
        <taxon>Alveolata</taxon>
        <taxon>Ciliophora</taxon>
        <taxon>Intramacronucleata</taxon>
        <taxon>Oligohymenophorea</taxon>
        <taxon>Peniculida</taxon>
        <taxon>Parameciidae</taxon>
        <taxon>Paramecium</taxon>
    </lineage>
</organism>
<dbReference type="HOGENOM" id="CLU_229761_0_0_1"/>
<dbReference type="InParanoid" id="A0BL67"/>
<protein>
    <recommendedName>
        <fullName evidence="4">UvrD-like helicase ATP-binding domain-containing protein</fullName>
    </recommendedName>
</protein>
<dbReference type="KEGG" id="ptm:GSPATT00029916001"/>
<feature type="coiled-coil region" evidence="1">
    <location>
        <begin position="387"/>
        <end position="468"/>
    </location>
</feature>